<name>U5D3E3_AMBTC</name>
<accession>U5D3E3</accession>
<evidence type="ECO:0000313" key="4">
    <source>
        <dbReference type="Proteomes" id="UP000017836"/>
    </source>
</evidence>
<sequence length="256" mass="28323">MSHQIDINHDYSLGLHCSSSSTKAPILEDGFKNGCDPVPVVILDQDTDPCATVVEIYFGDRLGSLLDTMESLRELGLNVTEGRASSDSVGTHKIFSITLGATGRKVDDPELLEAIRLTVISNLLKYHPETSIQLAMGEFFGTMPPKHKLDVDMTTRITIFDEGPTKSLLSIETADRPGLLLDIMKVIDDISLSVVSMEFDTEGLVARSKFHVSYKGFPLAKPRKEKRRLFALLGQDSVEERALCYLGFALIRLYSQ</sequence>
<keyword evidence="4" id="KW-1185">Reference proteome</keyword>
<protein>
    <recommendedName>
        <fullName evidence="2">ACT domain-containing protein ACR</fullName>
    </recommendedName>
    <alternativeName>
        <fullName evidence="2">Protein ACT DOMAIN REPEATS</fullName>
    </alternativeName>
</protein>
<dbReference type="InterPro" id="IPR045865">
    <property type="entry name" value="ACT-like_dom_sf"/>
</dbReference>
<dbReference type="STRING" id="13333.U5D3E3"/>
<evidence type="ECO:0000256" key="1">
    <source>
        <dbReference type="ARBA" id="ARBA00022737"/>
    </source>
</evidence>
<keyword evidence="1 2" id="KW-0677">Repeat</keyword>
<dbReference type="SUPFAM" id="SSF55021">
    <property type="entry name" value="ACT-like"/>
    <property type="match status" value="1"/>
</dbReference>
<dbReference type="PANTHER" id="PTHR31096:SF16">
    <property type="entry name" value="ACT DOMAIN-CONTAINING PROTEIN ACR11"/>
    <property type="match status" value="1"/>
</dbReference>
<dbReference type="AlphaFoldDB" id="U5D3E3"/>
<dbReference type="Gramene" id="ERN15937">
    <property type="protein sequence ID" value="ERN15937"/>
    <property type="gene ID" value="AMTR_s00039p00234040"/>
</dbReference>
<dbReference type="Proteomes" id="UP000017836">
    <property type="component" value="Unassembled WGS sequence"/>
</dbReference>
<dbReference type="GO" id="GO:0016597">
    <property type="term" value="F:amino acid binding"/>
    <property type="evidence" value="ECO:0007669"/>
    <property type="project" value="UniProtKB-UniRule"/>
</dbReference>
<evidence type="ECO:0000256" key="2">
    <source>
        <dbReference type="RuleBase" id="RU369043"/>
    </source>
</evidence>
<dbReference type="InterPro" id="IPR040217">
    <property type="entry name" value="ACR1-12"/>
</dbReference>
<dbReference type="eggNOG" id="ENOG502QWKY">
    <property type="taxonomic scope" value="Eukaryota"/>
</dbReference>
<proteinExistence type="predicted"/>
<comment type="function">
    <text evidence="2">Binds amino acids.</text>
</comment>
<reference evidence="4" key="1">
    <citation type="journal article" date="2013" name="Science">
        <title>The Amborella genome and the evolution of flowering plants.</title>
        <authorList>
            <consortium name="Amborella Genome Project"/>
        </authorList>
    </citation>
    <scope>NUCLEOTIDE SEQUENCE [LARGE SCALE GENOMIC DNA]</scope>
</reference>
<organism evidence="3 4">
    <name type="scientific">Amborella trichopoda</name>
    <dbReference type="NCBI Taxonomy" id="13333"/>
    <lineage>
        <taxon>Eukaryota</taxon>
        <taxon>Viridiplantae</taxon>
        <taxon>Streptophyta</taxon>
        <taxon>Embryophyta</taxon>
        <taxon>Tracheophyta</taxon>
        <taxon>Spermatophyta</taxon>
        <taxon>Magnoliopsida</taxon>
        <taxon>Amborellales</taxon>
        <taxon>Amborellaceae</taxon>
        <taxon>Amborella</taxon>
    </lineage>
</organism>
<dbReference type="PANTHER" id="PTHR31096">
    <property type="entry name" value="ACT DOMAIN-CONTAINING PROTEIN ACR4-RELATED"/>
    <property type="match status" value="1"/>
</dbReference>
<dbReference type="HOGENOM" id="CLU_1087197_0_0_1"/>
<evidence type="ECO:0000313" key="3">
    <source>
        <dbReference type="EMBL" id="ERN15937.1"/>
    </source>
</evidence>
<dbReference type="EMBL" id="KI392495">
    <property type="protein sequence ID" value="ERN15937.1"/>
    <property type="molecule type" value="Genomic_DNA"/>
</dbReference>
<gene>
    <name evidence="3" type="ORF">AMTR_s00039p00234040</name>
</gene>